<keyword evidence="3" id="KW-0808">Transferase</keyword>
<dbReference type="KEGG" id="naer:MJ1_0440"/>
<feature type="transmembrane region" description="Helical" evidence="7">
    <location>
        <begin position="140"/>
        <end position="162"/>
    </location>
</feature>
<evidence type="ECO:0000313" key="8">
    <source>
        <dbReference type="EMBL" id="BBL45601.1"/>
    </source>
</evidence>
<keyword evidence="4 7" id="KW-0812">Transmembrane</keyword>
<feature type="transmembrane region" description="Helical" evidence="7">
    <location>
        <begin position="225"/>
        <end position="245"/>
    </location>
</feature>
<evidence type="ECO:0000313" key="9">
    <source>
        <dbReference type="Proteomes" id="UP001055553"/>
    </source>
</evidence>
<evidence type="ECO:0000256" key="1">
    <source>
        <dbReference type="ARBA" id="ARBA00004651"/>
    </source>
</evidence>
<dbReference type="GO" id="GO:0016780">
    <property type="term" value="F:phosphotransferase activity, for other substituted phosphate groups"/>
    <property type="evidence" value="ECO:0007669"/>
    <property type="project" value="InterPro"/>
</dbReference>
<dbReference type="AlphaFoldDB" id="A0A915SKW1"/>
<accession>A0A915SKW1</accession>
<evidence type="ECO:0000256" key="7">
    <source>
        <dbReference type="SAM" id="Phobius"/>
    </source>
</evidence>
<feature type="transmembrane region" description="Helical" evidence="7">
    <location>
        <begin position="317"/>
        <end position="336"/>
    </location>
</feature>
<dbReference type="InterPro" id="IPR000715">
    <property type="entry name" value="Glycosyl_transferase_4"/>
</dbReference>
<dbReference type="PANTHER" id="PTHR22926">
    <property type="entry name" value="PHOSPHO-N-ACETYLMURAMOYL-PENTAPEPTIDE-TRANSFERASE"/>
    <property type="match status" value="1"/>
</dbReference>
<proteinExistence type="predicted"/>
<dbReference type="Pfam" id="PF00953">
    <property type="entry name" value="Glycos_transf_4"/>
    <property type="match status" value="1"/>
</dbReference>
<dbReference type="GO" id="GO:0005886">
    <property type="term" value="C:plasma membrane"/>
    <property type="evidence" value="ECO:0007669"/>
    <property type="project" value="UniProtKB-SubCell"/>
</dbReference>
<organism evidence="8 9">
    <name type="scientific">Nanobdella aerobiophila</name>
    <dbReference type="NCBI Taxonomy" id="2586965"/>
    <lineage>
        <taxon>Archaea</taxon>
        <taxon>Nanobdellota</taxon>
        <taxon>Nanobdellia</taxon>
        <taxon>Nanobdellales</taxon>
        <taxon>Nanobdellaceae</taxon>
        <taxon>Nanobdella</taxon>
    </lineage>
</organism>
<sequence length="337" mass="38037">MYNFLNLLLAIVPGIITFLVSYFLIRKWINIAKKTNYLGKDMNKYEKPLVAEIGGLYSIIGIIFGILIYIGLKVYIFNTNYDLVDVFAILTILSLVTIIGLFDDILGWKKGLKPWEKPLLTFILALPLIIISAGNPYMQVPFIGIINLGLLYPLFIVPIIIMGTSNGFNMLAGYNGLEASLGGIILFILGVKLYMIGQYYLSEIALISLFGILAFLIFNWYPSKVFPGNSFTYGIGALFGTLVILGNLEQLGFILFIPYFIELILFIRGLLNHVYKENFGIPNEKNELNEPYKKVYSLTHLAIKLDKKIFKRATEKSVVFTIIFIEILFSILGILYG</sequence>
<feature type="transmembrane region" description="Helical" evidence="7">
    <location>
        <begin position="200"/>
        <end position="218"/>
    </location>
</feature>
<keyword evidence="2" id="KW-1003">Cell membrane</keyword>
<name>A0A915SKW1_9ARCH</name>
<evidence type="ECO:0000256" key="5">
    <source>
        <dbReference type="ARBA" id="ARBA00022989"/>
    </source>
</evidence>
<dbReference type="Proteomes" id="UP001055553">
    <property type="component" value="Chromosome"/>
</dbReference>
<evidence type="ECO:0000256" key="4">
    <source>
        <dbReference type="ARBA" id="ARBA00022692"/>
    </source>
</evidence>
<dbReference type="GO" id="GO:0071555">
    <property type="term" value="P:cell wall organization"/>
    <property type="evidence" value="ECO:0007669"/>
    <property type="project" value="TreeGrafter"/>
</dbReference>
<protein>
    <submittedName>
        <fullName evidence="8">Phospho-N-acetylmuramoyl-pentapeptide-transferase</fullName>
    </submittedName>
</protein>
<feature type="transmembrane region" description="Helical" evidence="7">
    <location>
        <begin position="49"/>
        <end position="72"/>
    </location>
</feature>
<reference evidence="9" key="1">
    <citation type="journal article" date="2022" name="Int. J. Syst. Evol. Microbiol.">
        <title>Nanobdella aerobiophila gen. nov., sp. nov., a thermoacidophilic, obligate ectosymbiotic archaeon, and proposal of Nanobdellaceae fam. nov., Nanobdellales ord. nov. and Nanobdellia class. nov.</title>
        <authorList>
            <person name="Kato S."/>
            <person name="Ogasawara A."/>
            <person name="Itoh T."/>
            <person name="Sakai H.D."/>
            <person name="Shimizu M."/>
            <person name="Yuki M."/>
            <person name="Kaneko M."/>
            <person name="Takashina T."/>
            <person name="Ohkuma M."/>
        </authorList>
    </citation>
    <scope>NUCLEOTIDE SEQUENCE [LARGE SCALE GENOMIC DNA]</scope>
    <source>
        <strain evidence="9">MJ1</strain>
    </source>
</reference>
<dbReference type="EMBL" id="AP019769">
    <property type="protein sequence ID" value="BBL45601.1"/>
    <property type="molecule type" value="Genomic_DNA"/>
</dbReference>
<comment type="subcellular location">
    <subcellularLocation>
        <location evidence="1">Cell membrane</location>
        <topology evidence="1">Multi-pass membrane protein</topology>
    </subcellularLocation>
</comment>
<dbReference type="GO" id="GO:0044038">
    <property type="term" value="P:cell wall macromolecule biosynthetic process"/>
    <property type="evidence" value="ECO:0007669"/>
    <property type="project" value="TreeGrafter"/>
</dbReference>
<evidence type="ECO:0000256" key="3">
    <source>
        <dbReference type="ARBA" id="ARBA00022679"/>
    </source>
</evidence>
<dbReference type="GeneID" id="74568386"/>
<feature type="transmembrane region" description="Helical" evidence="7">
    <location>
        <begin position="251"/>
        <end position="271"/>
    </location>
</feature>
<dbReference type="PANTHER" id="PTHR22926:SF3">
    <property type="entry name" value="UNDECAPRENYL-PHOSPHATE ALPHA-N-ACETYLGLUCOSAMINYL 1-PHOSPHATE TRANSFERASE"/>
    <property type="match status" value="1"/>
</dbReference>
<feature type="transmembrane region" description="Helical" evidence="7">
    <location>
        <begin position="174"/>
        <end position="194"/>
    </location>
</feature>
<keyword evidence="6 7" id="KW-0472">Membrane</keyword>
<keyword evidence="5 7" id="KW-1133">Transmembrane helix</keyword>
<evidence type="ECO:0000256" key="2">
    <source>
        <dbReference type="ARBA" id="ARBA00022475"/>
    </source>
</evidence>
<gene>
    <name evidence="8" type="ORF">MJ1_0440</name>
</gene>
<dbReference type="RefSeq" id="WP_258392918.1">
    <property type="nucleotide sequence ID" value="NZ_AP019769.1"/>
</dbReference>
<dbReference type="CDD" id="cd06856">
    <property type="entry name" value="GT_GPT_archaea"/>
    <property type="match status" value="1"/>
</dbReference>
<feature type="transmembrane region" description="Helical" evidence="7">
    <location>
        <begin position="6"/>
        <end position="25"/>
    </location>
</feature>
<keyword evidence="9" id="KW-1185">Reference proteome</keyword>
<feature type="transmembrane region" description="Helical" evidence="7">
    <location>
        <begin position="118"/>
        <end position="134"/>
    </location>
</feature>
<evidence type="ECO:0000256" key="6">
    <source>
        <dbReference type="ARBA" id="ARBA00023136"/>
    </source>
</evidence>
<feature type="transmembrane region" description="Helical" evidence="7">
    <location>
        <begin position="84"/>
        <end position="106"/>
    </location>
</feature>